<organism evidence="1 2">
    <name type="scientific">Toxocara canis</name>
    <name type="common">Canine roundworm</name>
    <dbReference type="NCBI Taxonomy" id="6265"/>
    <lineage>
        <taxon>Eukaryota</taxon>
        <taxon>Metazoa</taxon>
        <taxon>Ecdysozoa</taxon>
        <taxon>Nematoda</taxon>
        <taxon>Chromadorea</taxon>
        <taxon>Rhabditida</taxon>
        <taxon>Spirurina</taxon>
        <taxon>Ascaridomorpha</taxon>
        <taxon>Ascaridoidea</taxon>
        <taxon>Toxocaridae</taxon>
        <taxon>Toxocara</taxon>
    </lineage>
</organism>
<proteinExistence type="predicted"/>
<gene>
    <name evidence="1" type="ORF">Tcan_01698</name>
</gene>
<accession>A0A0B2VHX6</accession>
<sequence length="127" mass="14751">MRTHRQSREIGEHIAHSVIEMGRRNALSLECHHASFSSSSTVLYDNSWYDDITGWSDEGLCSHHTHQRKSAVAINLYFCLTSSMLLFRISSSPSKIWNFRKKKRSDAHYEKIAMCERIIIPIFCHIP</sequence>
<dbReference type="EMBL" id="JPKZ01001704">
    <property type="protein sequence ID" value="KHN80610.1"/>
    <property type="molecule type" value="Genomic_DNA"/>
</dbReference>
<reference evidence="1 2" key="1">
    <citation type="submission" date="2014-11" db="EMBL/GenBank/DDBJ databases">
        <title>Genetic blueprint of the zoonotic pathogen Toxocara canis.</title>
        <authorList>
            <person name="Zhu X.-Q."/>
            <person name="Korhonen P.K."/>
            <person name="Cai H."/>
            <person name="Young N.D."/>
            <person name="Nejsum P."/>
            <person name="von Samson-Himmelstjerna G."/>
            <person name="Boag P.R."/>
            <person name="Tan P."/>
            <person name="Li Q."/>
            <person name="Min J."/>
            <person name="Yang Y."/>
            <person name="Wang X."/>
            <person name="Fang X."/>
            <person name="Hall R.S."/>
            <person name="Hofmann A."/>
            <person name="Sternberg P.W."/>
            <person name="Jex A.R."/>
            <person name="Gasser R.B."/>
        </authorList>
    </citation>
    <scope>NUCLEOTIDE SEQUENCE [LARGE SCALE GENOMIC DNA]</scope>
    <source>
        <strain evidence="1">PN_DK_2014</strain>
    </source>
</reference>
<dbReference type="AlphaFoldDB" id="A0A0B2VHX6"/>
<protein>
    <submittedName>
        <fullName evidence="1">Uncharacterized protein</fullName>
    </submittedName>
</protein>
<evidence type="ECO:0000313" key="2">
    <source>
        <dbReference type="Proteomes" id="UP000031036"/>
    </source>
</evidence>
<dbReference type="Proteomes" id="UP000031036">
    <property type="component" value="Unassembled WGS sequence"/>
</dbReference>
<comment type="caution">
    <text evidence="1">The sequence shown here is derived from an EMBL/GenBank/DDBJ whole genome shotgun (WGS) entry which is preliminary data.</text>
</comment>
<keyword evidence="2" id="KW-1185">Reference proteome</keyword>
<evidence type="ECO:0000313" key="1">
    <source>
        <dbReference type="EMBL" id="KHN80610.1"/>
    </source>
</evidence>
<name>A0A0B2VHX6_TOXCA</name>